<evidence type="ECO:0000256" key="10">
    <source>
        <dbReference type="ARBA" id="ARBA00023242"/>
    </source>
</evidence>
<feature type="region of interest" description="Disordered" evidence="13">
    <location>
        <begin position="649"/>
        <end position="670"/>
    </location>
</feature>
<dbReference type="EMBL" id="LJZO01000052">
    <property type="protein sequence ID" value="ROV90150.1"/>
    <property type="molecule type" value="Genomic_DNA"/>
</dbReference>
<dbReference type="GO" id="GO:0036297">
    <property type="term" value="P:interstrand cross-link repair"/>
    <property type="evidence" value="ECO:0007669"/>
    <property type="project" value="TreeGrafter"/>
</dbReference>
<comment type="similarity">
    <text evidence="2">Belongs to the DNA repair metallo-beta-lactamase (DRMBL) family.</text>
</comment>
<dbReference type="InterPro" id="IPR011084">
    <property type="entry name" value="DRMBL"/>
</dbReference>
<dbReference type="GO" id="GO:0006303">
    <property type="term" value="P:double-strand break repair via nonhomologous end joining"/>
    <property type="evidence" value="ECO:0007669"/>
    <property type="project" value="TreeGrafter"/>
</dbReference>
<protein>
    <recommendedName>
        <fullName evidence="11">Protein artemis</fullName>
    </recommendedName>
    <alternativeName>
        <fullName evidence="12">DNA cross-link repair 1C protein</fullName>
    </alternativeName>
</protein>
<dbReference type="PANTHER" id="PTHR23240:SF8">
    <property type="entry name" value="PROTEIN ARTEMIS"/>
    <property type="match status" value="1"/>
</dbReference>
<evidence type="ECO:0000256" key="5">
    <source>
        <dbReference type="ARBA" id="ARBA00022763"/>
    </source>
</evidence>
<dbReference type="GO" id="GO:0035312">
    <property type="term" value="F:5'-3' DNA exonuclease activity"/>
    <property type="evidence" value="ECO:0007669"/>
    <property type="project" value="TreeGrafter"/>
</dbReference>
<evidence type="ECO:0000313" key="15">
    <source>
        <dbReference type="EMBL" id="ROV90150.1"/>
    </source>
</evidence>
<feature type="domain" description="DNA repair metallo-beta-lactamase" evidence="14">
    <location>
        <begin position="422"/>
        <end position="450"/>
    </location>
</feature>
<dbReference type="AlphaFoldDB" id="A0A423VGN0"/>
<evidence type="ECO:0000256" key="7">
    <source>
        <dbReference type="ARBA" id="ARBA00022839"/>
    </source>
</evidence>
<evidence type="ECO:0000256" key="9">
    <source>
        <dbReference type="ARBA" id="ARBA00023204"/>
    </source>
</evidence>
<keyword evidence="3" id="KW-0540">Nuclease</keyword>
<keyword evidence="4" id="KW-0255">Endonuclease</keyword>
<evidence type="ECO:0000256" key="11">
    <source>
        <dbReference type="ARBA" id="ARBA00039759"/>
    </source>
</evidence>
<gene>
    <name evidence="15" type="ORF">VSDG_08794</name>
</gene>
<dbReference type="Gene3D" id="3.60.15.10">
    <property type="entry name" value="Ribonuclease Z/Hydroxyacylglutathione hydrolase-like"/>
    <property type="match status" value="1"/>
</dbReference>
<dbReference type="GO" id="GO:0003684">
    <property type="term" value="F:damaged DNA binding"/>
    <property type="evidence" value="ECO:0007669"/>
    <property type="project" value="TreeGrafter"/>
</dbReference>
<accession>A0A423VGN0</accession>
<dbReference type="STRING" id="252740.A0A423VGN0"/>
<evidence type="ECO:0000313" key="16">
    <source>
        <dbReference type="Proteomes" id="UP000284375"/>
    </source>
</evidence>
<keyword evidence="6" id="KW-0378">Hydrolase</keyword>
<dbReference type="Proteomes" id="UP000284375">
    <property type="component" value="Unassembled WGS sequence"/>
</dbReference>
<comment type="caution">
    <text evidence="15">The sequence shown here is derived from an EMBL/GenBank/DDBJ whole genome shotgun (WGS) entry which is preliminary data.</text>
</comment>
<sequence length="670" mass="74993">MSTFDGVIREFPGIRGRFPQLYHLIASYSLTLTQWTSSEASTTIHLWHASSATSTVTTWLVWTFTRVGRIVYCSAATRGILLKLQRRTSRINFAQGILETEEITYKHQSRRLKSLPLNTPTEIELEPNRCIRVTLLDANHCPGAVMFLFEGNGKAVLYTGDEKCGLKTIDRIYLDTSFTEDVQFQTKSDGLRELLEKVSNYPGDTIFYFSAWTYGYEEVWIALAKALNTKIHVDDYKMKVYESLRVQVGEGDYMHLSPEAPALTGFTCGNSFHPGYLTRDPTVRLHSCEKGSGCLTINKLPTSDVVWITPIVAHLPDKKDMVEAGIGGGVDDLEEKDELLMTPEDLETWVSQDEALAKKTKELVLNFLRGAISARRPIMLPLIANKDGIKYEDDMVIVLQSLVKASTRGRGNESSSTLPNRIRFPYSRHSSYRELCHLVSVLKPRDIWPCTVDPVRWIREGITIDGLFGEYCSGDTFDHDKHMDEMAAVMKLEEQQESQATTNSHRQSSPVLGHSSPIPNNTDETPLHLNKIGPSKASTAPFHCGASFQDSDSTGEQQQVIDLTFEGSDASPDTVTRTMVGNKRKFEGFNDEGDVVQRGTPERVTQEVETAHGDDRHLLDSQESSISAGALETRRTAFDFMLRSSNPVPWDGLLSTSNNHSHVEPELGED</sequence>
<dbReference type="OrthoDB" id="5561659at2759"/>
<dbReference type="Pfam" id="PF07522">
    <property type="entry name" value="DRMBL"/>
    <property type="match status" value="1"/>
</dbReference>
<feature type="compositionally biased region" description="Polar residues" evidence="13">
    <location>
        <begin position="497"/>
        <end position="510"/>
    </location>
</feature>
<evidence type="ECO:0000256" key="13">
    <source>
        <dbReference type="SAM" id="MobiDB-lite"/>
    </source>
</evidence>
<evidence type="ECO:0000256" key="8">
    <source>
        <dbReference type="ARBA" id="ARBA00023172"/>
    </source>
</evidence>
<evidence type="ECO:0000256" key="12">
    <source>
        <dbReference type="ARBA" id="ARBA00042677"/>
    </source>
</evidence>
<proteinExistence type="inferred from homology"/>
<dbReference type="SUPFAM" id="SSF56281">
    <property type="entry name" value="Metallo-hydrolase/oxidoreductase"/>
    <property type="match status" value="1"/>
</dbReference>
<dbReference type="GO" id="GO:0005634">
    <property type="term" value="C:nucleus"/>
    <property type="evidence" value="ECO:0007669"/>
    <property type="project" value="UniProtKB-SubCell"/>
</dbReference>
<name>A0A423VGN0_CYTCH</name>
<comment type="subcellular location">
    <subcellularLocation>
        <location evidence="1">Nucleus</location>
    </subcellularLocation>
</comment>
<evidence type="ECO:0000256" key="3">
    <source>
        <dbReference type="ARBA" id="ARBA00022722"/>
    </source>
</evidence>
<keyword evidence="8" id="KW-0233">DNA recombination</keyword>
<reference evidence="15 16" key="1">
    <citation type="submission" date="2015-09" db="EMBL/GenBank/DDBJ databases">
        <title>Host preference determinants of Valsa canker pathogens revealed by comparative genomics.</title>
        <authorList>
            <person name="Yin Z."/>
            <person name="Huang L."/>
        </authorList>
    </citation>
    <scope>NUCLEOTIDE SEQUENCE [LARGE SCALE GENOMIC DNA]</scope>
    <source>
        <strain evidence="15 16">YSFL</strain>
    </source>
</reference>
<evidence type="ECO:0000256" key="6">
    <source>
        <dbReference type="ARBA" id="ARBA00022801"/>
    </source>
</evidence>
<dbReference type="InterPro" id="IPR036866">
    <property type="entry name" value="RibonucZ/Hydroxyglut_hydro"/>
</dbReference>
<keyword evidence="16" id="KW-1185">Reference proteome</keyword>
<evidence type="ECO:0000256" key="1">
    <source>
        <dbReference type="ARBA" id="ARBA00004123"/>
    </source>
</evidence>
<keyword evidence="5" id="KW-0227">DNA damage</keyword>
<organism evidence="15 16">
    <name type="scientific">Cytospora chrysosperma</name>
    <name type="common">Cytospora canker fungus</name>
    <name type="synonym">Sphaeria chrysosperma</name>
    <dbReference type="NCBI Taxonomy" id="252740"/>
    <lineage>
        <taxon>Eukaryota</taxon>
        <taxon>Fungi</taxon>
        <taxon>Dikarya</taxon>
        <taxon>Ascomycota</taxon>
        <taxon>Pezizomycotina</taxon>
        <taxon>Sordariomycetes</taxon>
        <taxon>Sordariomycetidae</taxon>
        <taxon>Diaporthales</taxon>
        <taxon>Cytosporaceae</taxon>
        <taxon>Cytospora</taxon>
    </lineage>
</organism>
<feature type="compositionally biased region" description="Basic and acidic residues" evidence="13">
    <location>
        <begin position="661"/>
        <end position="670"/>
    </location>
</feature>
<feature type="region of interest" description="Disordered" evidence="13">
    <location>
        <begin position="494"/>
        <end position="536"/>
    </location>
</feature>
<keyword evidence="7" id="KW-0269">Exonuclease</keyword>
<keyword evidence="9" id="KW-0234">DNA repair</keyword>
<evidence type="ECO:0000256" key="2">
    <source>
        <dbReference type="ARBA" id="ARBA00010304"/>
    </source>
</evidence>
<evidence type="ECO:0000259" key="14">
    <source>
        <dbReference type="Pfam" id="PF07522"/>
    </source>
</evidence>
<dbReference type="GO" id="GO:0000723">
    <property type="term" value="P:telomere maintenance"/>
    <property type="evidence" value="ECO:0007669"/>
    <property type="project" value="TreeGrafter"/>
</dbReference>
<evidence type="ECO:0000256" key="4">
    <source>
        <dbReference type="ARBA" id="ARBA00022759"/>
    </source>
</evidence>
<dbReference type="GO" id="GO:0006310">
    <property type="term" value="P:DNA recombination"/>
    <property type="evidence" value="ECO:0007669"/>
    <property type="project" value="UniProtKB-KW"/>
</dbReference>
<keyword evidence="10" id="KW-0539">Nucleus</keyword>
<dbReference type="PANTHER" id="PTHR23240">
    <property type="entry name" value="DNA CROSS-LINK REPAIR PROTEIN PSO2/SNM1-RELATED"/>
    <property type="match status" value="1"/>
</dbReference>
<dbReference type="GO" id="GO:0004519">
    <property type="term" value="F:endonuclease activity"/>
    <property type="evidence" value="ECO:0007669"/>
    <property type="project" value="UniProtKB-KW"/>
</dbReference>